<keyword evidence="10" id="KW-1185">Reference proteome</keyword>
<dbReference type="AlphaFoldDB" id="A0AAD7PUV8"/>
<evidence type="ECO:0000256" key="1">
    <source>
        <dbReference type="ARBA" id="ARBA00004477"/>
    </source>
</evidence>
<evidence type="ECO:0000313" key="10">
    <source>
        <dbReference type="Proteomes" id="UP001163823"/>
    </source>
</evidence>
<dbReference type="PANTHER" id="PTHR21212">
    <property type="entry name" value="BERNARDINELLI-SEIP CONGENITAL LIPODYSTROPHY 2 HOMOLOG BSCL2 PROTEIN"/>
    <property type="match status" value="1"/>
</dbReference>
<dbReference type="GO" id="GO:0006629">
    <property type="term" value="P:lipid metabolic process"/>
    <property type="evidence" value="ECO:0007669"/>
    <property type="project" value="UniProtKB-KW"/>
</dbReference>
<dbReference type="PANTHER" id="PTHR21212:SF0">
    <property type="entry name" value="SEIPIN"/>
    <property type="match status" value="1"/>
</dbReference>
<keyword evidence="3" id="KW-0256">Endoplasmic reticulum</keyword>
<name>A0AAD7PUV8_QUISA</name>
<keyword evidence="5" id="KW-0443">Lipid metabolism</keyword>
<evidence type="ECO:0000256" key="4">
    <source>
        <dbReference type="ARBA" id="ARBA00022989"/>
    </source>
</evidence>
<feature type="region of interest" description="Disordered" evidence="7">
    <location>
        <begin position="133"/>
        <end position="163"/>
    </location>
</feature>
<feature type="compositionally biased region" description="Polar residues" evidence="7">
    <location>
        <begin position="138"/>
        <end position="152"/>
    </location>
</feature>
<comment type="caution">
    <text evidence="9">The sequence shown here is derived from an EMBL/GenBank/DDBJ whole genome shotgun (WGS) entry which is preliminary data.</text>
</comment>
<keyword evidence="2 8" id="KW-0812">Transmembrane</keyword>
<dbReference type="GO" id="GO:0005789">
    <property type="term" value="C:endoplasmic reticulum membrane"/>
    <property type="evidence" value="ECO:0007669"/>
    <property type="project" value="UniProtKB-SubCell"/>
</dbReference>
<evidence type="ECO:0000256" key="3">
    <source>
        <dbReference type="ARBA" id="ARBA00022824"/>
    </source>
</evidence>
<proteinExistence type="predicted"/>
<dbReference type="Pfam" id="PF06775">
    <property type="entry name" value="Seipin"/>
    <property type="match status" value="1"/>
</dbReference>
<evidence type="ECO:0000256" key="8">
    <source>
        <dbReference type="SAM" id="Phobius"/>
    </source>
</evidence>
<protein>
    <submittedName>
        <fullName evidence="9">Seipin family</fullName>
    </submittedName>
</protein>
<feature type="compositionally biased region" description="Acidic residues" evidence="7">
    <location>
        <begin position="8"/>
        <end position="19"/>
    </location>
</feature>
<dbReference type="CDD" id="cd23995">
    <property type="entry name" value="Seipin_BSCL2_like"/>
    <property type="match status" value="1"/>
</dbReference>
<feature type="compositionally biased region" description="Polar residues" evidence="7">
    <location>
        <begin position="28"/>
        <end position="49"/>
    </location>
</feature>
<gene>
    <name evidence="9" type="ORF">O6P43_012840</name>
</gene>
<dbReference type="GO" id="GO:0140042">
    <property type="term" value="P:lipid droplet formation"/>
    <property type="evidence" value="ECO:0007669"/>
    <property type="project" value="UniProtKB-ARBA"/>
</dbReference>
<dbReference type="InterPro" id="IPR009617">
    <property type="entry name" value="Seipin"/>
</dbReference>
<keyword evidence="4 8" id="KW-1133">Transmembrane helix</keyword>
<sequence>MDPPTSNNEEDDTFSDAVDDFPFYDFTCRNQPEPSASDSTLSDEPQISNHKPKPEIQSPANILRRRSIGRGISGKEAKDSSVGSSIISENESINDARKSFRQQRRYKIQRGFKENEKEIEKSDSAEGQVSFFPASSGLRGQNNEDSTITTAANDDPGGDSAESAAEIGDSSFNLLIFIAGLVIKATTFQINLFITFITFPLFFLYHSLMFLIDPFRTLRKGKDYVMRKLFQIGDLVCGYVSPSLHGWLKEQKSFWKVALRCAWGLFWSIYVCFILVCLLVSSLVISGWLMKYLVEEPIRMKETLNFDYTKQSPVAYVPIISCAGVGCGEDCTDNVGVKNMASRIIPPNHRLQVTVSLLLPESEYNRNLGVFQVRADFLSVNGKTLASTRHPCMLQFKSEPIRLIMTFLKIAPLVTGYISEDQTLNVKMRGLVEGDVPSACLKVTIEQRAEYRPGAGIPEIYDASLVLESELPFFKRIIWYWKKTIYIWISMMSFMMELLFALVCCRPIIIPRARQRDGSSRNRDNQNNHPTQI</sequence>
<dbReference type="KEGG" id="qsa:O6P43_012840"/>
<evidence type="ECO:0000256" key="2">
    <source>
        <dbReference type="ARBA" id="ARBA00022692"/>
    </source>
</evidence>
<evidence type="ECO:0000256" key="5">
    <source>
        <dbReference type="ARBA" id="ARBA00023098"/>
    </source>
</evidence>
<dbReference type="EMBL" id="JARAOO010000005">
    <property type="protein sequence ID" value="KAJ7968788.1"/>
    <property type="molecule type" value="Genomic_DNA"/>
</dbReference>
<feature type="transmembrane region" description="Helical" evidence="8">
    <location>
        <begin position="188"/>
        <end position="208"/>
    </location>
</feature>
<reference evidence="9" key="1">
    <citation type="journal article" date="2023" name="Science">
        <title>Elucidation of the pathway for biosynthesis of saponin adjuvants from the soapbark tree.</title>
        <authorList>
            <person name="Reed J."/>
            <person name="Orme A."/>
            <person name="El-Demerdash A."/>
            <person name="Owen C."/>
            <person name="Martin L.B.B."/>
            <person name="Misra R.C."/>
            <person name="Kikuchi S."/>
            <person name="Rejzek M."/>
            <person name="Martin A.C."/>
            <person name="Harkess A."/>
            <person name="Leebens-Mack J."/>
            <person name="Louveau T."/>
            <person name="Stephenson M.J."/>
            <person name="Osbourn A."/>
        </authorList>
    </citation>
    <scope>NUCLEOTIDE SEQUENCE</scope>
    <source>
        <strain evidence="9">S10</strain>
    </source>
</reference>
<keyword evidence="6 8" id="KW-0472">Membrane</keyword>
<feature type="transmembrane region" description="Helical" evidence="8">
    <location>
        <begin position="267"/>
        <end position="290"/>
    </location>
</feature>
<dbReference type="Proteomes" id="UP001163823">
    <property type="component" value="Chromosome 5"/>
</dbReference>
<evidence type="ECO:0000256" key="6">
    <source>
        <dbReference type="ARBA" id="ARBA00023136"/>
    </source>
</evidence>
<feature type="transmembrane region" description="Helical" evidence="8">
    <location>
        <begin position="485"/>
        <end position="503"/>
    </location>
</feature>
<feature type="region of interest" description="Disordered" evidence="7">
    <location>
        <begin position="1"/>
        <end position="85"/>
    </location>
</feature>
<evidence type="ECO:0000256" key="7">
    <source>
        <dbReference type="SAM" id="MobiDB-lite"/>
    </source>
</evidence>
<organism evidence="9 10">
    <name type="scientific">Quillaja saponaria</name>
    <name type="common">Soap bark tree</name>
    <dbReference type="NCBI Taxonomy" id="32244"/>
    <lineage>
        <taxon>Eukaryota</taxon>
        <taxon>Viridiplantae</taxon>
        <taxon>Streptophyta</taxon>
        <taxon>Embryophyta</taxon>
        <taxon>Tracheophyta</taxon>
        <taxon>Spermatophyta</taxon>
        <taxon>Magnoliopsida</taxon>
        <taxon>eudicotyledons</taxon>
        <taxon>Gunneridae</taxon>
        <taxon>Pentapetalae</taxon>
        <taxon>rosids</taxon>
        <taxon>fabids</taxon>
        <taxon>Fabales</taxon>
        <taxon>Quillajaceae</taxon>
        <taxon>Quillaja</taxon>
    </lineage>
</organism>
<comment type="subcellular location">
    <subcellularLocation>
        <location evidence="1">Endoplasmic reticulum membrane</location>
        <topology evidence="1">Multi-pass membrane protein</topology>
    </subcellularLocation>
</comment>
<evidence type="ECO:0000313" key="9">
    <source>
        <dbReference type="EMBL" id="KAJ7968788.1"/>
    </source>
</evidence>
<accession>A0AAD7PUV8</accession>